<gene>
    <name evidence="5" type="ORF">ACFSDA_08230</name>
</gene>
<dbReference type="Proteomes" id="UP001597280">
    <property type="component" value="Unassembled WGS sequence"/>
</dbReference>
<keyword evidence="6" id="KW-1185">Reference proteome</keyword>
<feature type="signal peptide" evidence="3">
    <location>
        <begin position="1"/>
        <end position="24"/>
    </location>
</feature>
<keyword evidence="2" id="KW-0812">Transmembrane</keyword>
<feature type="compositionally biased region" description="Low complexity" evidence="1">
    <location>
        <begin position="247"/>
        <end position="286"/>
    </location>
</feature>
<sequence length="347" mass="36189">MHTLTSRRRRLAALLMLPFLLLLAGCGKIDATFDVKDVDTIDISMDLAINTDVIQEYYSSAEEFCASSESEESGGFGTATWEPYEKDGMWGCTIEGTLTRDDFGSDFELTEESGELHFVMSQASGGITEEDLAVFPEADQLQVNVVFSFPGEVTSSQGGTIDGNTVVYTDIVDLSQGVDITAKSGGFPWLVVIIILVVLGFLALLVIAAIVFFVVRSRRKKNGGGNGSSQAPVAPAAFGAAAYPGAPAAPGSPAVGQGSAPQAPQAPQGQQPWGQPPQQGGQDQFGHQGGQQPGQQGGQPWQQQGGQQSPPPAPQQPWQNPPQPGQGGDAPGGNGQQGGNGQGTWGS</sequence>
<feature type="chain" id="PRO_5047541576" evidence="3">
    <location>
        <begin position="25"/>
        <end position="347"/>
    </location>
</feature>
<feature type="compositionally biased region" description="Pro residues" evidence="1">
    <location>
        <begin position="309"/>
        <end position="324"/>
    </location>
</feature>
<feature type="region of interest" description="Disordered" evidence="1">
    <location>
        <begin position="247"/>
        <end position="347"/>
    </location>
</feature>
<comment type="caution">
    <text evidence="5">The sequence shown here is derived from an EMBL/GenBank/DDBJ whole genome shotgun (WGS) entry which is preliminary data.</text>
</comment>
<name>A0ABW4PYC1_9MICO</name>
<feature type="compositionally biased region" description="Low complexity" evidence="1">
    <location>
        <begin position="298"/>
        <end position="308"/>
    </location>
</feature>
<organism evidence="5 6">
    <name type="scientific">Brachybacterium rhamnosum</name>
    <dbReference type="NCBI Taxonomy" id="173361"/>
    <lineage>
        <taxon>Bacteria</taxon>
        <taxon>Bacillati</taxon>
        <taxon>Actinomycetota</taxon>
        <taxon>Actinomycetes</taxon>
        <taxon>Micrococcales</taxon>
        <taxon>Dermabacteraceae</taxon>
        <taxon>Brachybacterium</taxon>
    </lineage>
</organism>
<keyword evidence="2" id="KW-0472">Membrane</keyword>
<dbReference type="InterPro" id="IPR053807">
    <property type="entry name" value="LppM"/>
</dbReference>
<evidence type="ECO:0000313" key="6">
    <source>
        <dbReference type="Proteomes" id="UP001597280"/>
    </source>
</evidence>
<keyword evidence="3" id="KW-0732">Signal</keyword>
<protein>
    <submittedName>
        <fullName evidence="5">FeoB-associated Cys-rich membrane protein</fullName>
    </submittedName>
</protein>
<accession>A0ABW4PYC1</accession>
<evidence type="ECO:0000256" key="2">
    <source>
        <dbReference type="SAM" id="Phobius"/>
    </source>
</evidence>
<dbReference type="Pfam" id="PF21946">
    <property type="entry name" value="LppM"/>
    <property type="match status" value="1"/>
</dbReference>
<keyword evidence="2" id="KW-1133">Transmembrane helix</keyword>
<feature type="transmembrane region" description="Helical" evidence="2">
    <location>
        <begin position="189"/>
        <end position="215"/>
    </location>
</feature>
<dbReference type="PROSITE" id="PS51257">
    <property type="entry name" value="PROKAR_LIPOPROTEIN"/>
    <property type="match status" value="1"/>
</dbReference>
<feature type="domain" description="LppM" evidence="4">
    <location>
        <begin position="28"/>
        <end position="171"/>
    </location>
</feature>
<evidence type="ECO:0000313" key="5">
    <source>
        <dbReference type="EMBL" id="MFD1835065.1"/>
    </source>
</evidence>
<evidence type="ECO:0000256" key="3">
    <source>
        <dbReference type="SAM" id="SignalP"/>
    </source>
</evidence>
<feature type="compositionally biased region" description="Gly residues" evidence="1">
    <location>
        <begin position="287"/>
        <end position="297"/>
    </location>
</feature>
<dbReference type="RefSeq" id="WP_343904275.1">
    <property type="nucleotide sequence ID" value="NZ_BAAAIS010000002.1"/>
</dbReference>
<feature type="compositionally biased region" description="Gly residues" evidence="1">
    <location>
        <begin position="325"/>
        <end position="347"/>
    </location>
</feature>
<evidence type="ECO:0000256" key="1">
    <source>
        <dbReference type="SAM" id="MobiDB-lite"/>
    </source>
</evidence>
<reference evidence="6" key="1">
    <citation type="journal article" date="2019" name="Int. J. Syst. Evol. Microbiol.">
        <title>The Global Catalogue of Microorganisms (GCM) 10K type strain sequencing project: providing services to taxonomists for standard genome sequencing and annotation.</title>
        <authorList>
            <consortium name="The Broad Institute Genomics Platform"/>
            <consortium name="The Broad Institute Genome Sequencing Center for Infectious Disease"/>
            <person name="Wu L."/>
            <person name="Ma J."/>
        </authorList>
    </citation>
    <scope>NUCLEOTIDE SEQUENCE [LARGE SCALE GENOMIC DNA]</scope>
    <source>
        <strain evidence="6">JCM 11650</strain>
    </source>
</reference>
<proteinExistence type="predicted"/>
<dbReference type="EMBL" id="JBHUFL010000002">
    <property type="protein sequence ID" value="MFD1835065.1"/>
    <property type="molecule type" value="Genomic_DNA"/>
</dbReference>
<evidence type="ECO:0000259" key="4">
    <source>
        <dbReference type="Pfam" id="PF21946"/>
    </source>
</evidence>